<dbReference type="EMBL" id="KB742659">
    <property type="protein sequence ID" value="EOB05849.1"/>
    <property type="molecule type" value="Genomic_DNA"/>
</dbReference>
<feature type="compositionally biased region" description="Polar residues" evidence="1">
    <location>
        <begin position="35"/>
        <end position="46"/>
    </location>
</feature>
<evidence type="ECO:0000256" key="1">
    <source>
        <dbReference type="SAM" id="MobiDB-lite"/>
    </source>
</evidence>
<organism evidence="2 3">
    <name type="scientific">Anas platyrhynchos</name>
    <name type="common">Mallard</name>
    <name type="synonym">Anas boschas</name>
    <dbReference type="NCBI Taxonomy" id="8839"/>
    <lineage>
        <taxon>Eukaryota</taxon>
        <taxon>Metazoa</taxon>
        <taxon>Chordata</taxon>
        <taxon>Craniata</taxon>
        <taxon>Vertebrata</taxon>
        <taxon>Euteleostomi</taxon>
        <taxon>Archelosauria</taxon>
        <taxon>Archosauria</taxon>
        <taxon>Dinosauria</taxon>
        <taxon>Saurischia</taxon>
        <taxon>Theropoda</taxon>
        <taxon>Coelurosauria</taxon>
        <taxon>Aves</taxon>
        <taxon>Neognathae</taxon>
        <taxon>Galloanserae</taxon>
        <taxon>Anseriformes</taxon>
        <taxon>Anatidae</taxon>
        <taxon>Anatinae</taxon>
        <taxon>Anas</taxon>
    </lineage>
</organism>
<name>R0LJI5_ANAPL</name>
<proteinExistence type="predicted"/>
<dbReference type="Proteomes" id="UP000296049">
    <property type="component" value="Unassembled WGS sequence"/>
</dbReference>
<keyword evidence="3" id="KW-1185">Reference proteome</keyword>
<feature type="region of interest" description="Disordered" evidence="1">
    <location>
        <begin position="35"/>
        <end position="69"/>
    </location>
</feature>
<feature type="region of interest" description="Disordered" evidence="1">
    <location>
        <begin position="181"/>
        <end position="215"/>
    </location>
</feature>
<dbReference type="AlphaFoldDB" id="R0LJI5"/>
<evidence type="ECO:0000313" key="3">
    <source>
        <dbReference type="Proteomes" id="UP000296049"/>
    </source>
</evidence>
<evidence type="ECO:0000313" key="2">
    <source>
        <dbReference type="EMBL" id="EOB05849.1"/>
    </source>
</evidence>
<sequence>MHRDRQQLRDMMLWQLQPGFLLSDPEISISQGKTSCASLQTPSDAQPTERAKASPAFLDSSRPQEGLLEESTSAGEGPFWVLGRWHTQISDFIPRQIDQQWVAVHILPKPSLNPLQGYRGPDSLPRALEANFFQNMKGSFDNENSDGNVRLECKVAILKQKAHVIMILIFILVLTGRLPEGSHRPNGPRSTQTREVRGSRGVTGARSRTARDRTG</sequence>
<accession>R0LJI5</accession>
<reference evidence="3" key="1">
    <citation type="journal article" date="2013" name="Nat. Genet.">
        <title>The duck genome and transcriptome provide insight into an avian influenza virus reservoir species.</title>
        <authorList>
            <person name="Huang Y."/>
            <person name="Li Y."/>
            <person name="Burt D.W."/>
            <person name="Chen H."/>
            <person name="Zhang Y."/>
            <person name="Qian W."/>
            <person name="Kim H."/>
            <person name="Gan S."/>
            <person name="Zhao Y."/>
            <person name="Li J."/>
            <person name="Yi K."/>
            <person name="Feng H."/>
            <person name="Zhu P."/>
            <person name="Li B."/>
            <person name="Liu Q."/>
            <person name="Fairley S."/>
            <person name="Magor K.E."/>
            <person name="Du Z."/>
            <person name="Hu X."/>
            <person name="Goodman L."/>
            <person name="Tafer H."/>
            <person name="Vignal A."/>
            <person name="Lee T."/>
            <person name="Kim K.W."/>
            <person name="Sheng Z."/>
            <person name="An Y."/>
            <person name="Searle S."/>
            <person name="Herrero J."/>
            <person name="Groenen M.A."/>
            <person name="Crooijmans R.P."/>
            <person name="Faraut T."/>
            <person name="Cai Q."/>
            <person name="Webster R.G."/>
            <person name="Aldridge J.R."/>
            <person name="Warren W.C."/>
            <person name="Bartschat S."/>
            <person name="Kehr S."/>
            <person name="Marz M."/>
            <person name="Stadler P.F."/>
            <person name="Smith J."/>
            <person name="Kraus R.H."/>
            <person name="Zhao Y."/>
            <person name="Ren L."/>
            <person name="Fei J."/>
            <person name="Morisson M."/>
            <person name="Kaiser P."/>
            <person name="Griffin D.K."/>
            <person name="Rao M."/>
            <person name="Pitel F."/>
            <person name="Wang J."/>
            <person name="Li N."/>
        </authorList>
    </citation>
    <scope>NUCLEOTIDE SEQUENCE [LARGE SCALE GENOMIC DNA]</scope>
</reference>
<protein>
    <submittedName>
        <fullName evidence="2">Uncharacterized protein</fullName>
    </submittedName>
</protein>
<gene>
    <name evidence="2" type="ORF">Anapl_01185</name>
</gene>